<protein>
    <recommendedName>
        <fullName evidence="5">Vps72/YL1 C-terminal domain-containing protein</fullName>
    </recommendedName>
</protein>
<evidence type="ECO:0000256" key="2">
    <source>
        <dbReference type="ARBA" id="ARBA00023015"/>
    </source>
</evidence>
<evidence type="ECO:0000259" key="5">
    <source>
        <dbReference type="SMART" id="SM00993"/>
    </source>
</evidence>
<reference evidence="6" key="2">
    <citation type="journal article" date="2019" name="IMA Fungus">
        <title>Genome sequencing and comparison of five Tilletia species to identify candidate genes for the detection of regulated species infecting wheat.</title>
        <authorList>
            <person name="Nguyen H.D.T."/>
            <person name="Sultana T."/>
            <person name="Kesanakurti P."/>
            <person name="Hambleton S."/>
        </authorList>
    </citation>
    <scope>NUCLEOTIDE SEQUENCE</scope>
    <source>
        <strain evidence="6">DAOMC 238032</strain>
    </source>
</reference>
<dbReference type="InterPro" id="IPR013272">
    <property type="entry name" value="Vps72/YL1_C"/>
</dbReference>
<proteinExistence type="predicted"/>
<dbReference type="GO" id="GO:0006338">
    <property type="term" value="P:chromatin remodeling"/>
    <property type="evidence" value="ECO:0007669"/>
    <property type="project" value="InterPro"/>
</dbReference>
<dbReference type="Proteomes" id="UP000077671">
    <property type="component" value="Unassembled WGS sequence"/>
</dbReference>
<organism evidence="6 7">
    <name type="scientific">Tilletia caries</name>
    <name type="common">wheat bunt fungus</name>
    <dbReference type="NCBI Taxonomy" id="13290"/>
    <lineage>
        <taxon>Eukaryota</taxon>
        <taxon>Fungi</taxon>
        <taxon>Dikarya</taxon>
        <taxon>Basidiomycota</taxon>
        <taxon>Ustilaginomycotina</taxon>
        <taxon>Exobasidiomycetes</taxon>
        <taxon>Tilletiales</taxon>
        <taxon>Tilletiaceae</taxon>
        <taxon>Tilletia</taxon>
    </lineage>
</organism>
<evidence type="ECO:0000256" key="4">
    <source>
        <dbReference type="ARBA" id="ARBA00023242"/>
    </source>
</evidence>
<dbReference type="InterPro" id="IPR029525">
    <property type="entry name" value="INO80C/Ies6"/>
</dbReference>
<evidence type="ECO:0000313" key="6">
    <source>
        <dbReference type="EMBL" id="KAE8237728.1"/>
    </source>
</evidence>
<dbReference type="EMBL" id="LWDD02003232">
    <property type="protein sequence ID" value="KAE8237728.1"/>
    <property type="molecule type" value="Genomic_DNA"/>
</dbReference>
<evidence type="ECO:0000256" key="1">
    <source>
        <dbReference type="ARBA" id="ARBA00004123"/>
    </source>
</evidence>
<keyword evidence="2" id="KW-0805">Transcription regulation</keyword>
<sequence length="101" mass="11157">MATPAPEGAIAEGSMESTPVPVALLDIKPRREGASYFSVDAPPSLRPRRRYCDITGLLGPYTDPKSRLRYHNAEIYTAIRRFGPGVDQQYLALRGDAHTIK</sequence>
<dbReference type="Pfam" id="PF08265">
    <property type="entry name" value="YL1_C"/>
    <property type="match status" value="1"/>
</dbReference>
<dbReference type="GO" id="GO:0031011">
    <property type="term" value="C:Ino80 complex"/>
    <property type="evidence" value="ECO:0007669"/>
    <property type="project" value="InterPro"/>
</dbReference>
<keyword evidence="4" id="KW-0539">Nucleus</keyword>
<dbReference type="PANTHER" id="PTHR31200">
    <property type="entry name" value="INO80 COMPLEX SUBUNIT C"/>
    <property type="match status" value="1"/>
</dbReference>
<comment type="subcellular location">
    <subcellularLocation>
        <location evidence="1">Nucleus</location>
    </subcellularLocation>
</comment>
<dbReference type="AlphaFoldDB" id="A0A8T8SDT3"/>
<reference evidence="6" key="1">
    <citation type="submission" date="2016-04" db="EMBL/GenBank/DDBJ databases">
        <authorList>
            <person name="Nguyen H.D."/>
            <person name="Kesanakurti P."/>
            <person name="Cullis J."/>
            <person name="Levesque C.A."/>
            <person name="Hambleton S."/>
        </authorList>
    </citation>
    <scope>NUCLEOTIDE SEQUENCE</scope>
    <source>
        <strain evidence="6">DAOMC 238032</strain>
    </source>
</reference>
<keyword evidence="3" id="KW-0804">Transcription</keyword>
<evidence type="ECO:0000256" key="3">
    <source>
        <dbReference type="ARBA" id="ARBA00023163"/>
    </source>
</evidence>
<feature type="domain" description="Vps72/YL1 C-terminal" evidence="5">
    <location>
        <begin position="50"/>
        <end position="79"/>
    </location>
</feature>
<comment type="caution">
    <text evidence="6">The sequence shown here is derived from an EMBL/GenBank/DDBJ whole genome shotgun (WGS) entry which is preliminary data.</text>
</comment>
<evidence type="ECO:0000313" key="7">
    <source>
        <dbReference type="Proteomes" id="UP000077671"/>
    </source>
</evidence>
<dbReference type="PANTHER" id="PTHR31200:SF1">
    <property type="entry name" value="INO80 COMPLEX SUBUNIT C"/>
    <property type="match status" value="1"/>
</dbReference>
<accession>A0A8T8SDT3</accession>
<dbReference type="SMART" id="SM00993">
    <property type="entry name" value="YL1_C"/>
    <property type="match status" value="1"/>
</dbReference>
<name>A0A8T8SDT3_9BASI</name>
<gene>
    <name evidence="6" type="ORF">A4X03_0g9052</name>
</gene>